<reference evidence="1 2" key="1">
    <citation type="submission" date="2019-03" db="EMBL/GenBank/DDBJ databases">
        <title>Single cell metagenomics reveals metabolic interactions within the superorganism composed of flagellate Streblomastix strix and complex community of Bacteroidetes bacteria on its surface.</title>
        <authorList>
            <person name="Treitli S.C."/>
            <person name="Kolisko M."/>
            <person name="Husnik F."/>
            <person name="Keeling P."/>
            <person name="Hampl V."/>
        </authorList>
    </citation>
    <scope>NUCLEOTIDE SEQUENCE [LARGE SCALE GENOMIC DNA]</scope>
    <source>
        <strain evidence="1">ST1C</strain>
    </source>
</reference>
<organism evidence="1 2">
    <name type="scientific">Streblomastix strix</name>
    <dbReference type="NCBI Taxonomy" id="222440"/>
    <lineage>
        <taxon>Eukaryota</taxon>
        <taxon>Metamonada</taxon>
        <taxon>Preaxostyla</taxon>
        <taxon>Oxymonadida</taxon>
        <taxon>Streblomastigidae</taxon>
        <taxon>Streblomastix</taxon>
    </lineage>
</organism>
<protein>
    <submittedName>
        <fullName evidence="1">Uncharacterized protein</fullName>
    </submittedName>
</protein>
<name>A0A5J4ULQ1_9EUKA</name>
<evidence type="ECO:0000313" key="2">
    <source>
        <dbReference type="Proteomes" id="UP000324800"/>
    </source>
</evidence>
<comment type="caution">
    <text evidence="1">The sequence shown here is derived from an EMBL/GenBank/DDBJ whole genome shotgun (WGS) entry which is preliminary data.</text>
</comment>
<gene>
    <name evidence="1" type="ORF">EZS28_033513</name>
</gene>
<proteinExistence type="predicted"/>
<dbReference type="Proteomes" id="UP000324800">
    <property type="component" value="Unassembled WGS sequence"/>
</dbReference>
<dbReference type="EMBL" id="SNRW01014905">
    <property type="protein sequence ID" value="KAA6370960.1"/>
    <property type="molecule type" value="Genomic_DNA"/>
</dbReference>
<accession>A0A5J4ULQ1</accession>
<feature type="non-terminal residue" evidence="1">
    <location>
        <position position="1"/>
    </location>
</feature>
<sequence length="171" mass="19443">RAALAAKLKQQGIKGGPYMKWLSIAKPHKVREIKNYSFMAFTIMAKKYIDANEGAKLPMATKQQIMAADWNSVFINPSVEMLEQQDGKIDIYNRNNKTNIKLGDYEYLPIAKRVYKKELLALIATIYYADQTKATVAQQLGQAIQLYGGRLQERQQQIGVVQLATAFYKSF</sequence>
<evidence type="ECO:0000313" key="1">
    <source>
        <dbReference type="EMBL" id="KAA6370960.1"/>
    </source>
</evidence>
<dbReference type="AlphaFoldDB" id="A0A5J4ULQ1"/>